<sequence length="173" mass="18768">MPEPTSNTSPYMQRYLIRSTLLAMLMSTAAIAHASGSHAGGHDHGDVAIGEPGDAAHITRTVRVDMTDTMRFTPAQITVQRGETIRFEVANSGQVRHEMTLGTPADLVAHAEQMRKHPEMEHADGNAVTVDPGQRGEIVWHFTRTGSVEFACLQPGHFEAGMRGAVQVRGNKS</sequence>
<feature type="signal peptide" evidence="5">
    <location>
        <begin position="1"/>
        <end position="34"/>
    </location>
</feature>
<dbReference type="InterPro" id="IPR050845">
    <property type="entry name" value="Cu-binding_ET"/>
</dbReference>
<evidence type="ECO:0000313" key="8">
    <source>
        <dbReference type="Proteomes" id="UP001189663"/>
    </source>
</evidence>
<evidence type="ECO:0000256" key="1">
    <source>
        <dbReference type="ARBA" id="ARBA00004418"/>
    </source>
</evidence>
<dbReference type="EMBL" id="CATZAT010000001">
    <property type="protein sequence ID" value="CAJ0777745.1"/>
    <property type="molecule type" value="Genomic_DNA"/>
</dbReference>
<dbReference type="PANTHER" id="PTHR38439:SF3">
    <property type="entry name" value="COPPER-RESISTANT CUPROPROTEIN COPI"/>
    <property type="match status" value="1"/>
</dbReference>
<keyword evidence="5" id="KW-0732">Signal</keyword>
<evidence type="ECO:0000313" key="7">
    <source>
        <dbReference type="EMBL" id="CAJ0777745.1"/>
    </source>
</evidence>
<dbReference type="AlphaFoldDB" id="A0ABC8QAF2"/>
<dbReference type="CDD" id="cd04211">
    <property type="entry name" value="Cupredoxin_like_2"/>
    <property type="match status" value="1"/>
</dbReference>
<gene>
    <name evidence="7" type="ORF">LMG18096_00706</name>
</gene>
<dbReference type="InterPro" id="IPR000923">
    <property type="entry name" value="BlueCu_1"/>
</dbReference>
<organism evidence="7 8">
    <name type="scientific">Ralstonia holmesii</name>
    <dbReference type="NCBI Taxonomy" id="3058602"/>
    <lineage>
        <taxon>Bacteria</taxon>
        <taxon>Pseudomonadati</taxon>
        <taxon>Pseudomonadota</taxon>
        <taxon>Betaproteobacteria</taxon>
        <taxon>Burkholderiales</taxon>
        <taxon>Burkholderiaceae</taxon>
        <taxon>Ralstonia</taxon>
    </lineage>
</organism>
<keyword evidence="4" id="KW-0186">Copper</keyword>
<name>A0ABC8QAF2_9RALS</name>
<dbReference type="Pfam" id="PF00127">
    <property type="entry name" value="Copper-bind"/>
    <property type="match status" value="1"/>
</dbReference>
<protein>
    <recommendedName>
        <fullName evidence="6">Blue (type 1) copper domain-containing protein</fullName>
    </recommendedName>
</protein>
<dbReference type="GO" id="GO:0046872">
    <property type="term" value="F:metal ion binding"/>
    <property type="evidence" value="ECO:0007669"/>
    <property type="project" value="UniProtKB-KW"/>
</dbReference>
<keyword evidence="2" id="KW-0479">Metal-binding</keyword>
<comment type="subcellular location">
    <subcellularLocation>
        <location evidence="1">Periplasm</location>
    </subcellularLocation>
</comment>
<dbReference type="GO" id="GO:0042597">
    <property type="term" value="C:periplasmic space"/>
    <property type="evidence" value="ECO:0007669"/>
    <property type="project" value="UniProtKB-SubCell"/>
</dbReference>
<dbReference type="Gene3D" id="2.60.40.420">
    <property type="entry name" value="Cupredoxins - blue copper proteins"/>
    <property type="match status" value="1"/>
</dbReference>
<evidence type="ECO:0000256" key="2">
    <source>
        <dbReference type="ARBA" id="ARBA00022723"/>
    </source>
</evidence>
<evidence type="ECO:0000256" key="5">
    <source>
        <dbReference type="SAM" id="SignalP"/>
    </source>
</evidence>
<evidence type="ECO:0000256" key="3">
    <source>
        <dbReference type="ARBA" id="ARBA00022764"/>
    </source>
</evidence>
<evidence type="ECO:0000259" key="6">
    <source>
        <dbReference type="Pfam" id="PF00127"/>
    </source>
</evidence>
<comment type="caution">
    <text evidence="7">The sequence shown here is derived from an EMBL/GenBank/DDBJ whole genome shotgun (WGS) entry which is preliminary data.</text>
</comment>
<evidence type="ECO:0000256" key="4">
    <source>
        <dbReference type="ARBA" id="ARBA00023008"/>
    </source>
</evidence>
<dbReference type="SUPFAM" id="SSF49503">
    <property type="entry name" value="Cupredoxins"/>
    <property type="match status" value="1"/>
</dbReference>
<keyword evidence="3" id="KW-0574">Periplasm</keyword>
<feature type="chain" id="PRO_5044825540" description="Blue (type 1) copper domain-containing protein" evidence="5">
    <location>
        <begin position="35"/>
        <end position="173"/>
    </location>
</feature>
<proteinExistence type="predicted"/>
<dbReference type="PANTHER" id="PTHR38439">
    <property type="entry name" value="AURACYANIN-B"/>
    <property type="match status" value="1"/>
</dbReference>
<keyword evidence="8" id="KW-1185">Reference proteome</keyword>
<accession>A0ABC8QAF2</accession>
<reference evidence="7 8" key="1">
    <citation type="submission" date="2023-07" db="EMBL/GenBank/DDBJ databases">
        <authorList>
            <person name="Peeters C."/>
        </authorList>
    </citation>
    <scope>NUCLEOTIDE SEQUENCE [LARGE SCALE GENOMIC DNA]</scope>
    <source>
        <strain evidence="7 8">LMG 18096</strain>
    </source>
</reference>
<dbReference type="InterPro" id="IPR008972">
    <property type="entry name" value="Cupredoxin"/>
</dbReference>
<dbReference type="Proteomes" id="UP001189663">
    <property type="component" value="Unassembled WGS sequence"/>
</dbReference>
<feature type="domain" description="Blue (type 1) copper" evidence="6">
    <location>
        <begin position="62"/>
        <end position="168"/>
    </location>
</feature>